<proteinExistence type="inferred from homology"/>
<evidence type="ECO:0000256" key="9">
    <source>
        <dbReference type="ARBA" id="ARBA00023242"/>
    </source>
</evidence>
<comment type="similarity">
    <text evidence="1">Belongs to the nuclear hormone receptor family. NR1 subfamily.</text>
</comment>
<evidence type="ECO:0000256" key="10">
    <source>
        <dbReference type="SAM" id="MobiDB-lite"/>
    </source>
</evidence>
<dbReference type="GO" id="GO:0001227">
    <property type="term" value="F:DNA-binding transcription repressor activity, RNA polymerase II-specific"/>
    <property type="evidence" value="ECO:0007669"/>
    <property type="project" value="TreeGrafter"/>
</dbReference>
<keyword evidence="4" id="KW-0862">Zinc</keyword>
<dbReference type="InterPro" id="IPR000536">
    <property type="entry name" value="Nucl_hrmn_rcpt_lig-bd"/>
</dbReference>
<evidence type="ECO:0000256" key="7">
    <source>
        <dbReference type="ARBA" id="ARBA00023163"/>
    </source>
</evidence>
<dbReference type="GO" id="GO:0009755">
    <property type="term" value="P:hormone-mediated signaling pathway"/>
    <property type="evidence" value="ECO:0007669"/>
    <property type="project" value="TreeGrafter"/>
</dbReference>
<keyword evidence="9" id="KW-0539">Nucleus</keyword>
<evidence type="ECO:0000313" key="13">
    <source>
        <dbReference type="Proteomes" id="UP000694388"/>
    </source>
</evidence>
<dbReference type="OMA" id="CTILEPK"/>
<keyword evidence="5" id="KW-0805">Transcription regulation</keyword>
<dbReference type="SUPFAM" id="SSF48508">
    <property type="entry name" value="Nuclear receptor ligand-binding domain"/>
    <property type="match status" value="1"/>
</dbReference>
<dbReference type="GO" id="GO:0006631">
    <property type="term" value="P:fatty acid metabolic process"/>
    <property type="evidence" value="ECO:0007669"/>
    <property type="project" value="TreeGrafter"/>
</dbReference>
<keyword evidence="3" id="KW-0863">Zinc-finger</keyword>
<protein>
    <submittedName>
        <fullName evidence="12">Peroxisome proliferator-activated receptor alpha b</fullName>
    </submittedName>
</protein>
<dbReference type="PANTHER" id="PTHR24082">
    <property type="entry name" value="NUCLEAR HORMONE RECEPTOR"/>
    <property type="match status" value="1"/>
</dbReference>
<dbReference type="Pfam" id="PF00104">
    <property type="entry name" value="Hormone_recep"/>
    <property type="match status" value="1"/>
</dbReference>
<dbReference type="Gene3D" id="1.10.565.10">
    <property type="entry name" value="Retinoid X Receptor"/>
    <property type="match status" value="1"/>
</dbReference>
<feature type="domain" description="NR LBD" evidence="11">
    <location>
        <begin position="49"/>
        <end position="273"/>
    </location>
</feature>
<keyword evidence="2" id="KW-0479">Metal-binding</keyword>
<evidence type="ECO:0000259" key="11">
    <source>
        <dbReference type="PROSITE" id="PS51843"/>
    </source>
</evidence>
<dbReference type="Proteomes" id="UP000694388">
    <property type="component" value="Unplaced"/>
</dbReference>
<dbReference type="PRINTS" id="PR00546">
    <property type="entry name" value="THYROIDHORMR"/>
</dbReference>
<feature type="compositionally biased region" description="Polar residues" evidence="10">
    <location>
        <begin position="40"/>
        <end position="49"/>
    </location>
</feature>
<keyword evidence="13" id="KW-1185">Reference proteome</keyword>
<evidence type="ECO:0000256" key="4">
    <source>
        <dbReference type="ARBA" id="ARBA00022833"/>
    </source>
</evidence>
<dbReference type="InterPro" id="IPR035500">
    <property type="entry name" value="NHR-like_dom_sf"/>
</dbReference>
<dbReference type="SMART" id="SM00430">
    <property type="entry name" value="HOLI"/>
    <property type="match status" value="1"/>
</dbReference>
<dbReference type="GO" id="GO:0045923">
    <property type="term" value="P:positive regulation of fatty acid metabolic process"/>
    <property type="evidence" value="ECO:0007669"/>
    <property type="project" value="TreeGrafter"/>
</dbReference>
<dbReference type="Ensembl" id="ENSEBUT00000022882.1">
    <property type="protein sequence ID" value="ENSEBUP00000022306.1"/>
    <property type="gene ID" value="ENSEBUG00000013738.1"/>
</dbReference>
<accession>A0A8C4QYZ2</accession>
<dbReference type="InterPro" id="IPR001723">
    <property type="entry name" value="Nuclear_hrmn_rcpt"/>
</dbReference>
<dbReference type="GO" id="GO:0045944">
    <property type="term" value="P:positive regulation of transcription by RNA polymerase II"/>
    <property type="evidence" value="ECO:0007669"/>
    <property type="project" value="TreeGrafter"/>
</dbReference>
<dbReference type="GeneTree" id="ENSGT00940000157097"/>
<dbReference type="GO" id="GO:0050728">
    <property type="term" value="P:negative regulation of inflammatory response"/>
    <property type="evidence" value="ECO:0007669"/>
    <property type="project" value="TreeGrafter"/>
</dbReference>
<evidence type="ECO:0000256" key="6">
    <source>
        <dbReference type="ARBA" id="ARBA00023125"/>
    </source>
</evidence>
<name>A0A8C4QYZ2_EPTBU</name>
<dbReference type="GO" id="GO:0004879">
    <property type="term" value="F:nuclear receptor activity"/>
    <property type="evidence" value="ECO:0007669"/>
    <property type="project" value="InterPro"/>
</dbReference>
<evidence type="ECO:0000256" key="5">
    <source>
        <dbReference type="ARBA" id="ARBA00023015"/>
    </source>
</evidence>
<keyword evidence="7" id="KW-0804">Transcription</keyword>
<dbReference type="InterPro" id="IPR050234">
    <property type="entry name" value="Nuclear_hormone_rcpt_NR1"/>
</dbReference>
<evidence type="ECO:0000256" key="1">
    <source>
        <dbReference type="ARBA" id="ARBA00008092"/>
    </source>
</evidence>
<dbReference type="CDD" id="cd06932">
    <property type="entry name" value="NR_LBD_PPAR"/>
    <property type="match status" value="1"/>
</dbReference>
<dbReference type="PROSITE" id="PS51843">
    <property type="entry name" value="NR_LBD"/>
    <property type="match status" value="1"/>
</dbReference>
<dbReference type="InterPro" id="IPR001728">
    <property type="entry name" value="ThyrH_rcpt"/>
</dbReference>
<evidence type="ECO:0000256" key="2">
    <source>
        <dbReference type="ARBA" id="ARBA00022723"/>
    </source>
</evidence>
<reference evidence="12" key="2">
    <citation type="submission" date="2025-09" db="UniProtKB">
        <authorList>
            <consortium name="Ensembl"/>
        </authorList>
    </citation>
    <scope>IDENTIFICATION</scope>
</reference>
<keyword evidence="6" id="KW-0238">DNA-binding</keyword>
<dbReference type="AlphaFoldDB" id="A0A8C4QYZ2"/>
<sequence>ERRVGVQSVESQSMERQSVRAGEGPSRVAQASDHEGAGNLQRSRGTPSVRQVPCHKGLRAQSDPLEVIQKNLGEAEIRIFNGCQYRSVESVREITEFAKSIPGFMNLDLNDQVTLLKYGVYEVIFAMLASQMNKDGFLVAYGAAFITREFLRGLRRPFCTILEPKFEFAIRFNALALDDADIALYIAAIILCGDRPGLVQVGPVEHIQERVLQAMDKHLRGNHPDRPFLFPTLLQKLSDLRQLVTEHAQIVNTIRKAEAHTNLPPLLQEIFRDMY</sequence>
<dbReference type="GO" id="GO:0010887">
    <property type="term" value="P:negative regulation of cholesterol storage"/>
    <property type="evidence" value="ECO:0007669"/>
    <property type="project" value="TreeGrafter"/>
</dbReference>
<evidence type="ECO:0000256" key="8">
    <source>
        <dbReference type="ARBA" id="ARBA00023170"/>
    </source>
</evidence>
<feature type="region of interest" description="Disordered" evidence="10">
    <location>
        <begin position="1"/>
        <end position="52"/>
    </location>
</feature>
<dbReference type="GO" id="GO:0030154">
    <property type="term" value="P:cell differentiation"/>
    <property type="evidence" value="ECO:0007669"/>
    <property type="project" value="TreeGrafter"/>
</dbReference>
<dbReference type="GO" id="GO:0000978">
    <property type="term" value="F:RNA polymerase II cis-regulatory region sequence-specific DNA binding"/>
    <property type="evidence" value="ECO:0007669"/>
    <property type="project" value="TreeGrafter"/>
</dbReference>
<evidence type="ECO:0000256" key="3">
    <source>
        <dbReference type="ARBA" id="ARBA00022771"/>
    </source>
</evidence>
<dbReference type="PANTHER" id="PTHR24082:SF497">
    <property type="entry name" value="PEROXISOME PROLIFERATOR-ACTIVATED RECEPTOR GAMMA-LIKE"/>
    <property type="match status" value="1"/>
</dbReference>
<evidence type="ECO:0000313" key="12">
    <source>
        <dbReference type="Ensembl" id="ENSEBUP00000022306.1"/>
    </source>
</evidence>
<organism evidence="12 13">
    <name type="scientific">Eptatretus burgeri</name>
    <name type="common">Inshore hagfish</name>
    <dbReference type="NCBI Taxonomy" id="7764"/>
    <lineage>
        <taxon>Eukaryota</taxon>
        <taxon>Metazoa</taxon>
        <taxon>Chordata</taxon>
        <taxon>Craniata</taxon>
        <taxon>Vertebrata</taxon>
        <taxon>Cyclostomata</taxon>
        <taxon>Myxini</taxon>
        <taxon>Myxiniformes</taxon>
        <taxon>Myxinidae</taxon>
        <taxon>Eptatretinae</taxon>
        <taxon>Eptatretus</taxon>
    </lineage>
</organism>
<dbReference type="GO" id="GO:0008270">
    <property type="term" value="F:zinc ion binding"/>
    <property type="evidence" value="ECO:0007669"/>
    <property type="project" value="UniProtKB-KW"/>
</dbReference>
<keyword evidence="8" id="KW-0675">Receptor</keyword>
<dbReference type="PRINTS" id="PR00398">
    <property type="entry name" value="STRDHORMONER"/>
</dbReference>
<reference evidence="12" key="1">
    <citation type="submission" date="2025-08" db="UniProtKB">
        <authorList>
            <consortium name="Ensembl"/>
        </authorList>
    </citation>
    <scope>IDENTIFICATION</scope>
</reference>